<proteinExistence type="predicted"/>
<evidence type="ECO:0000313" key="1">
    <source>
        <dbReference type="EMBL" id="KXS30379.1"/>
    </source>
</evidence>
<accession>A0A139BN46</accession>
<name>A0A139BN46_9PROT</name>
<gene>
    <name evidence="1" type="ORF">AWT59_3496</name>
</gene>
<dbReference type="AlphaFoldDB" id="A0A139BN46"/>
<comment type="caution">
    <text evidence="1">The sequence shown here is derived from an EMBL/GenBank/DDBJ whole genome shotgun (WGS) entry which is preliminary data.</text>
</comment>
<reference evidence="1 2" key="2">
    <citation type="submission" date="2016-03" db="EMBL/GenBank/DDBJ databases">
        <title>New uncultured bacterium of the family Gallionellaceae from acid mine drainage: description and reconstruction of genome based on metagenomic analysis of microbial community.</title>
        <authorList>
            <person name="Kadnikov V."/>
            <person name="Ivasenko D."/>
            <person name="Beletsky A."/>
            <person name="Mardanov A."/>
            <person name="Danilova E."/>
            <person name="Pimenov N."/>
            <person name="Karnachuk O."/>
            <person name="Ravin N."/>
        </authorList>
    </citation>
    <scope>NUCLEOTIDE SEQUENCE [LARGE SCALE GENOMIC DNA]</scope>
    <source>
        <strain evidence="1">ShG14-8</strain>
    </source>
</reference>
<dbReference type="Proteomes" id="UP000070578">
    <property type="component" value="Unassembled WGS sequence"/>
</dbReference>
<evidence type="ECO:0000313" key="2">
    <source>
        <dbReference type="Proteomes" id="UP000070578"/>
    </source>
</evidence>
<protein>
    <submittedName>
        <fullName evidence="1">Uncharacterized protein</fullName>
    </submittedName>
</protein>
<sequence length="64" mass="7301">MNKETIKAFILWLENSSDSEIEARRQLILSKTKSVSRDGMSDVRLALRLIDEEVLARIELGKLA</sequence>
<reference evidence="1 2" key="1">
    <citation type="submission" date="2016-02" db="EMBL/GenBank/DDBJ databases">
        <authorList>
            <person name="Wen L."/>
            <person name="He K."/>
            <person name="Yang H."/>
        </authorList>
    </citation>
    <scope>NUCLEOTIDE SEQUENCE [LARGE SCALE GENOMIC DNA]</scope>
    <source>
        <strain evidence="1">ShG14-8</strain>
    </source>
</reference>
<dbReference type="EMBL" id="LSLI01000295">
    <property type="protein sequence ID" value="KXS30379.1"/>
    <property type="molecule type" value="Genomic_DNA"/>
</dbReference>
<organism evidence="1 2">
    <name type="scientific">Candidatus Gallionella acididurans</name>
    <dbReference type="NCBI Taxonomy" id="1796491"/>
    <lineage>
        <taxon>Bacteria</taxon>
        <taxon>Pseudomonadati</taxon>
        <taxon>Pseudomonadota</taxon>
        <taxon>Betaproteobacteria</taxon>
        <taxon>Nitrosomonadales</taxon>
        <taxon>Gallionellaceae</taxon>
        <taxon>Gallionella</taxon>
    </lineage>
</organism>